<comment type="caution">
    <text evidence="2">The sequence shown here is derived from an EMBL/GenBank/DDBJ whole genome shotgun (WGS) entry which is preliminary data.</text>
</comment>
<dbReference type="RefSeq" id="WP_168671099.1">
    <property type="nucleotide sequence ID" value="NZ_JAAVTK010000001.1"/>
</dbReference>
<dbReference type="EMBL" id="JAAVTK010000001">
    <property type="protein sequence ID" value="NKI87816.1"/>
    <property type="molecule type" value="Genomic_DNA"/>
</dbReference>
<protein>
    <submittedName>
        <fullName evidence="2">Uncharacterized protein</fullName>
    </submittedName>
</protein>
<sequence>MHDYLIRNKSGNLSTPRTYRAAGPRLRPRPRRPGLGPPAPAGLAAHALAPDDLTALRQRAAGHLR</sequence>
<feature type="region of interest" description="Disordered" evidence="1">
    <location>
        <begin position="1"/>
        <end position="44"/>
    </location>
</feature>
<evidence type="ECO:0000313" key="3">
    <source>
        <dbReference type="Proteomes" id="UP000717634"/>
    </source>
</evidence>
<accession>A0ABX1HFN1</accession>
<name>A0ABX1HFN1_9BACT</name>
<organism evidence="2 3">
    <name type="scientific">Hymenobacter artigasi</name>
    <dbReference type="NCBI Taxonomy" id="2719616"/>
    <lineage>
        <taxon>Bacteria</taxon>
        <taxon>Pseudomonadati</taxon>
        <taxon>Bacteroidota</taxon>
        <taxon>Cytophagia</taxon>
        <taxon>Cytophagales</taxon>
        <taxon>Hymenobacteraceae</taxon>
        <taxon>Hymenobacter</taxon>
    </lineage>
</organism>
<dbReference type="Proteomes" id="UP000717634">
    <property type="component" value="Unassembled WGS sequence"/>
</dbReference>
<gene>
    <name evidence="2" type="ORF">HBN54_000395</name>
</gene>
<evidence type="ECO:0000256" key="1">
    <source>
        <dbReference type="SAM" id="MobiDB-lite"/>
    </source>
</evidence>
<reference evidence="2 3" key="1">
    <citation type="submission" date="2020-03" db="EMBL/GenBank/DDBJ databases">
        <title>Genomic Encyclopedia of Type Strains, Phase IV (KMG-V): Genome sequencing to study the core and pangenomes of soil and plant-associated prokaryotes.</title>
        <authorList>
            <person name="Whitman W."/>
        </authorList>
    </citation>
    <scope>NUCLEOTIDE SEQUENCE [LARGE SCALE GENOMIC DNA]</scope>
    <source>
        <strain evidence="2 3">1B</strain>
    </source>
</reference>
<keyword evidence="3" id="KW-1185">Reference proteome</keyword>
<proteinExistence type="predicted"/>
<evidence type="ECO:0000313" key="2">
    <source>
        <dbReference type="EMBL" id="NKI87816.1"/>
    </source>
</evidence>